<dbReference type="PANTHER" id="PTHR19271">
    <property type="entry name" value="CYTOCHROME B"/>
    <property type="match status" value="1"/>
</dbReference>
<dbReference type="Gene3D" id="1.20.810.10">
    <property type="entry name" value="Cytochrome Bc1 Complex, Chain C"/>
    <property type="match status" value="1"/>
</dbReference>
<dbReference type="PIRSF" id="PIRSF000032">
    <property type="entry name" value="Cytochrome_b6"/>
    <property type="match status" value="1"/>
</dbReference>
<keyword evidence="1" id="KW-1133">Transmembrane helix</keyword>
<organism evidence="3 4">
    <name type="scientific">Candidatus Magnetominusculus xianensis</name>
    <dbReference type="NCBI Taxonomy" id="1748249"/>
    <lineage>
        <taxon>Bacteria</taxon>
        <taxon>Pseudomonadati</taxon>
        <taxon>Nitrospirota</taxon>
        <taxon>Nitrospiria</taxon>
        <taxon>Nitrospirales</taxon>
        <taxon>Nitrospiraceae</taxon>
        <taxon>Candidatus Magnetominusculus</taxon>
    </lineage>
</organism>
<comment type="caution">
    <text evidence="3">The sequence shown here is derived from an EMBL/GenBank/DDBJ whole genome shotgun (WGS) entry which is preliminary data.</text>
</comment>
<feature type="transmembrane region" description="Helical" evidence="1">
    <location>
        <begin position="88"/>
        <end position="106"/>
    </location>
</feature>
<sequence length="215" mass="24563">MGKAFDWLDEKFHIRAPHKRFLQRRLPAGLSYFYCLGGAAFTSYLILFISGALLSLYYVPSETEAYESILKIQREVHLGWLIRGMHKWSATLLIVFMLCHMLRVFISRAYKAPKELNWIVGCLTLVMVFASGFTGYLLPWDQKSYWATTVGTSMAATIPVAGRHLMYFIRGGMDVGGATLIRFYSFHVLWLPVTMAALLWAHFHMIKRQGIKGGL</sequence>
<evidence type="ECO:0000313" key="3">
    <source>
        <dbReference type="EMBL" id="KWT87237.1"/>
    </source>
</evidence>
<dbReference type="RefSeq" id="WP_085051981.1">
    <property type="nucleotide sequence ID" value="NZ_LNQR01000052.1"/>
</dbReference>
<dbReference type="PANTHER" id="PTHR19271:SF16">
    <property type="entry name" value="CYTOCHROME B"/>
    <property type="match status" value="1"/>
</dbReference>
<name>A0ABR5SKG5_9BACT</name>
<dbReference type="Pfam" id="PF00033">
    <property type="entry name" value="Cytochrome_B"/>
    <property type="match status" value="1"/>
</dbReference>
<evidence type="ECO:0000256" key="1">
    <source>
        <dbReference type="SAM" id="Phobius"/>
    </source>
</evidence>
<dbReference type="InterPro" id="IPR016174">
    <property type="entry name" value="Di-haem_cyt_TM"/>
</dbReference>
<dbReference type="InterPro" id="IPR005797">
    <property type="entry name" value="Cyt_b/b6_N"/>
</dbReference>
<dbReference type="InterPro" id="IPR048259">
    <property type="entry name" value="Cytochrome_b_N_euk/bac"/>
</dbReference>
<feature type="transmembrane region" description="Helical" evidence="1">
    <location>
        <begin position="144"/>
        <end position="162"/>
    </location>
</feature>
<keyword evidence="4" id="KW-1185">Reference proteome</keyword>
<evidence type="ECO:0000259" key="2">
    <source>
        <dbReference type="PROSITE" id="PS51002"/>
    </source>
</evidence>
<gene>
    <name evidence="3" type="primary">petB_1</name>
    <name evidence="3" type="ORF">ASN18_1353</name>
</gene>
<feature type="domain" description="Cytochrome b/b6 N-terminal region profile" evidence="2">
    <location>
        <begin position="4"/>
        <end position="215"/>
    </location>
</feature>
<evidence type="ECO:0000313" key="4">
    <source>
        <dbReference type="Proteomes" id="UP000060487"/>
    </source>
</evidence>
<dbReference type="PROSITE" id="PS51002">
    <property type="entry name" value="CYTB_NTER"/>
    <property type="match status" value="1"/>
</dbReference>
<keyword evidence="1" id="KW-0472">Membrane</keyword>
<keyword evidence="1" id="KW-0812">Transmembrane</keyword>
<dbReference type="EMBL" id="LNQR01000052">
    <property type="protein sequence ID" value="KWT87237.1"/>
    <property type="molecule type" value="Genomic_DNA"/>
</dbReference>
<dbReference type="CDD" id="cd00284">
    <property type="entry name" value="Cytochrome_b_N"/>
    <property type="match status" value="1"/>
</dbReference>
<feature type="transmembrane region" description="Helical" evidence="1">
    <location>
        <begin position="32"/>
        <end position="58"/>
    </location>
</feature>
<dbReference type="InterPro" id="IPR027387">
    <property type="entry name" value="Cytb/b6-like_sf"/>
</dbReference>
<dbReference type="SUPFAM" id="SSF81342">
    <property type="entry name" value="Transmembrane di-heme cytochromes"/>
    <property type="match status" value="1"/>
</dbReference>
<feature type="transmembrane region" description="Helical" evidence="1">
    <location>
        <begin position="183"/>
        <end position="203"/>
    </location>
</feature>
<dbReference type="Proteomes" id="UP000060487">
    <property type="component" value="Unassembled WGS sequence"/>
</dbReference>
<proteinExistence type="predicted"/>
<reference evidence="3 4" key="1">
    <citation type="submission" date="2015-11" db="EMBL/GenBank/DDBJ databases">
        <authorList>
            <person name="Lin W."/>
        </authorList>
    </citation>
    <scope>NUCLEOTIDE SEQUENCE [LARGE SCALE GENOMIC DNA]</scope>
    <source>
        <strain evidence="3 4">HCH-1</strain>
    </source>
</reference>
<feature type="transmembrane region" description="Helical" evidence="1">
    <location>
        <begin position="118"/>
        <end position="138"/>
    </location>
</feature>
<accession>A0ABR5SKG5</accession>
<protein>
    <submittedName>
        <fullName evidence="3">Cytochrome B6</fullName>
    </submittedName>
</protein>